<name>D8K927_NITWC</name>
<organism evidence="1 2">
    <name type="scientific">Nitrosococcus watsoni (strain C-113)</name>
    <dbReference type="NCBI Taxonomy" id="105559"/>
    <lineage>
        <taxon>Bacteria</taxon>
        <taxon>Pseudomonadati</taxon>
        <taxon>Pseudomonadota</taxon>
        <taxon>Gammaproteobacteria</taxon>
        <taxon>Chromatiales</taxon>
        <taxon>Chromatiaceae</taxon>
        <taxon>Nitrosococcus</taxon>
    </lineage>
</organism>
<evidence type="ECO:0008006" key="3">
    <source>
        <dbReference type="Google" id="ProtNLM"/>
    </source>
</evidence>
<dbReference type="eggNOG" id="COG0639">
    <property type="taxonomic scope" value="Bacteria"/>
</dbReference>
<accession>D8K927</accession>
<dbReference type="AlphaFoldDB" id="D8K927"/>
<dbReference type="HOGENOM" id="CLU_116670_0_2_6"/>
<evidence type="ECO:0000313" key="2">
    <source>
        <dbReference type="Proteomes" id="UP000000393"/>
    </source>
</evidence>
<dbReference type="Proteomes" id="UP000000393">
    <property type="component" value="Chromosome"/>
</dbReference>
<sequence>MEKTGQVESFSLFVPVVNNLPPVLGQVFLCVDSRAGKRSASRPTTLNIPTAVFMTNPNEDYYAWTQETIEKLRQGRLNEVNMEVLIEELEDMGRSERRGIESRLSVLLMHLLKWQYQPDRRGHRWRATVKEQRLRVKRLLRDNPSLQSQFATINTEAYESAVLKAVADTHKAETTFPSTFEQTGWTLEQVLDMDFYPNNV</sequence>
<reference evidence="1 2" key="1">
    <citation type="submission" date="2010-06" db="EMBL/GenBank/DDBJ databases">
        <title>Complete sequence of chromosome of Nitrosococcus watsoni C-113.</title>
        <authorList>
            <consortium name="US DOE Joint Genome Institute"/>
            <person name="Lucas S."/>
            <person name="Copeland A."/>
            <person name="Lapidus A."/>
            <person name="Cheng J.-F."/>
            <person name="Bruce D."/>
            <person name="Goodwin L."/>
            <person name="Pitluck S."/>
            <person name="Malfatti S.A."/>
            <person name="Chain P.S.G."/>
            <person name="Land M."/>
            <person name="Hauser L."/>
            <person name="Kyrpides N."/>
            <person name="Ivanova N."/>
            <person name="Cambell M.A."/>
            <person name="Heidelberg J.F."/>
            <person name="Klotz M.G."/>
            <person name="Woyke T."/>
        </authorList>
    </citation>
    <scope>NUCLEOTIDE SEQUENCE [LARGE SCALE GENOMIC DNA]</scope>
    <source>
        <strain evidence="1 2">C-113</strain>
    </source>
</reference>
<evidence type="ECO:0000313" key="1">
    <source>
        <dbReference type="EMBL" id="ADJ29170.1"/>
    </source>
</evidence>
<dbReference type="EMBL" id="CP002086">
    <property type="protein sequence ID" value="ADJ29170.1"/>
    <property type="molecule type" value="Genomic_DNA"/>
</dbReference>
<dbReference type="InterPro" id="IPR002636">
    <property type="entry name" value="DUF29"/>
</dbReference>
<dbReference type="PANTHER" id="PTHR34235">
    <property type="entry name" value="SLR1203 PROTEIN-RELATED"/>
    <property type="match status" value="1"/>
</dbReference>
<dbReference type="KEGG" id="nwa:Nwat_2343"/>
<proteinExistence type="predicted"/>
<keyword evidence="2" id="KW-1185">Reference proteome</keyword>
<gene>
    <name evidence="1" type="ordered locus">Nwat_2343</name>
</gene>
<protein>
    <recommendedName>
        <fullName evidence="3">DUF29 domain-containing protein</fullName>
    </recommendedName>
</protein>
<dbReference type="Pfam" id="PF01724">
    <property type="entry name" value="DUF29"/>
    <property type="match status" value="1"/>
</dbReference>
<dbReference type="Gene3D" id="1.20.1220.20">
    <property type="entry name" value="Uncharcterised protein PF01724"/>
    <property type="match status" value="1"/>
</dbReference>
<dbReference type="STRING" id="105559.Nwat_2343"/>